<keyword evidence="2" id="KW-1185">Reference proteome</keyword>
<protein>
    <submittedName>
        <fullName evidence="1">Uncharacterized protein</fullName>
    </submittedName>
</protein>
<comment type="caution">
    <text evidence="1">The sequence shown here is derived from an EMBL/GenBank/DDBJ whole genome shotgun (WGS) entry which is preliminary data.</text>
</comment>
<accession>S8DYP8</accession>
<reference evidence="1 2" key="1">
    <citation type="journal article" date="2013" name="BMC Genomics">
        <title>The miniature genome of a carnivorous plant Genlisea aurea contains a low number of genes and short non-coding sequences.</title>
        <authorList>
            <person name="Leushkin E.V."/>
            <person name="Sutormin R.A."/>
            <person name="Nabieva E.R."/>
            <person name="Penin A.A."/>
            <person name="Kondrashov A.S."/>
            <person name="Logacheva M.D."/>
        </authorList>
    </citation>
    <scope>NUCLEOTIDE SEQUENCE [LARGE SCALE GENOMIC DNA]</scope>
</reference>
<evidence type="ECO:0000313" key="1">
    <source>
        <dbReference type="EMBL" id="EPS65157.1"/>
    </source>
</evidence>
<dbReference type="EMBL" id="AUSU01004398">
    <property type="protein sequence ID" value="EPS65157.1"/>
    <property type="molecule type" value="Genomic_DNA"/>
</dbReference>
<gene>
    <name evidence="1" type="ORF">M569_09622</name>
</gene>
<sequence>MGRFDGASTLSPYPHALFEDYGEMDMIVVKSLCGNNNVSRLQLNLVAANTLEN</sequence>
<organism evidence="1 2">
    <name type="scientific">Genlisea aurea</name>
    <dbReference type="NCBI Taxonomy" id="192259"/>
    <lineage>
        <taxon>Eukaryota</taxon>
        <taxon>Viridiplantae</taxon>
        <taxon>Streptophyta</taxon>
        <taxon>Embryophyta</taxon>
        <taxon>Tracheophyta</taxon>
        <taxon>Spermatophyta</taxon>
        <taxon>Magnoliopsida</taxon>
        <taxon>eudicotyledons</taxon>
        <taxon>Gunneridae</taxon>
        <taxon>Pentapetalae</taxon>
        <taxon>asterids</taxon>
        <taxon>lamiids</taxon>
        <taxon>Lamiales</taxon>
        <taxon>Lentibulariaceae</taxon>
        <taxon>Genlisea</taxon>
    </lineage>
</organism>
<dbReference type="Proteomes" id="UP000015453">
    <property type="component" value="Unassembled WGS sequence"/>
</dbReference>
<evidence type="ECO:0000313" key="2">
    <source>
        <dbReference type="Proteomes" id="UP000015453"/>
    </source>
</evidence>
<proteinExistence type="predicted"/>
<dbReference type="AlphaFoldDB" id="S8DYP8"/>
<name>S8DYP8_9LAMI</name>